<sequence length="273" mass="31158">MIRYIFDYIKEGSDEMTDFCPNCGKKADDGEKVCPVCGGKITSISQDNDDNKKESGKNRINLFRNIIIGAVLIFALFVSCTVAARYFNAGKNIANTVNTQKSELKILKKPSEKQYEASEESAVDNDDEKGNDPEGKEDKETKDEIKNSENLGLRKKDEYMSLMSKLDKESRELADAELNGNQEKLLDYTSKIYKKYDTLLNMIYSDISVALENGELEELKQDELEWINKKDEMASYAVGSEDTSESDENWAYFDSLATSTKDRCYYLIHKYMH</sequence>
<evidence type="ECO:0000259" key="4">
    <source>
        <dbReference type="Pfam" id="PF13240"/>
    </source>
</evidence>
<dbReference type="STRING" id="500633.CLOHIR_00995"/>
<evidence type="ECO:0000256" key="2">
    <source>
        <dbReference type="SAM" id="Phobius"/>
    </source>
</evidence>
<evidence type="ECO:0000313" key="6">
    <source>
        <dbReference type="Proteomes" id="UP000003178"/>
    </source>
</evidence>
<keyword evidence="6" id="KW-1185">Reference proteome</keyword>
<dbReference type="AlphaFoldDB" id="B6FYP2"/>
<proteinExistence type="predicted"/>
<dbReference type="EMBL" id="ABWP01000044">
    <property type="protein sequence ID" value="EEA85398.1"/>
    <property type="molecule type" value="Genomic_DNA"/>
</dbReference>
<keyword evidence="2" id="KW-0812">Transmembrane</keyword>
<evidence type="ECO:0008006" key="7">
    <source>
        <dbReference type="Google" id="ProtNLM"/>
    </source>
</evidence>
<organism evidence="5 6">
    <name type="scientific">Peptacetobacter hiranonis (strain DSM 13275 / JCM 10541 / KCTC 15199 / TO-931)</name>
    <name type="common">Clostridium hiranonis</name>
    <dbReference type="NCBI Taxonomy" id="500633"/>
    <lineage>
        <taxon>Bacteria</taxon>
        <taxon>Bacillati</taxon>
        <taxon>Bacillota</taxon>
        <taxon>Clostridia</taxon>
        <taxon>Peptostreptococcales</taxon>
        <taxon>Peptostreptococcaceae</taxon>
        <taxon>Peptacetobacter</taxon>
    </lineage>
</organism>
<feature type="compositionally biased region" description="Basic and acidic residues" evidence="1">
    <location>
        <begin position="128"/>
        <end position="150"/>
    </location>
</feature>
<reference evidence="5 6" key="2">
    <citation type="submission" date="2008-10" db="EMBL/GenBank/DDBJ databases">
        <title>Draft genome sequence of Clostridium hiranonis (DSM 13275).</title>
        <authorList>
            <person name="Sudarsanam P."/>
            <person name="Ley R."/>
            <person name="Guruge J."/>
            <person name="Turnbaugh P.J."/>
            <person name="Mahowald M."/>
            <person name="Liep D."/>
            <person name="Gordon J."/>
        </authorList>
    </citation>
    <scope>NUCLEOTIDE SEQUENCE [LARGE SCALE GENOMIC DNA]</scope>
    <source>
        <strain evidence="5 6">DSM 13275</strain>
    </source>
</reference>
<evidence type="ECO:0000256" key="1">
    <source>
        <dbReference type="SAM" id="MobiDB-lite"/>
    </source>
</evidence>
<evidence type="ECO:0000313" key="5">
    <source>
        <dbReference type="EMBL" id="EEA85398.1"/>
    </source>
</evidence>
<feature type="domain" description="Zinc-ribbon" evidence="4">
    <location>
        <begin position="19"/>
        <end position="39"/>
    </location>
</feature>
<comment type="caution">
    <text evidence="5">The sequence shown here is derived from an EMBL/GenBank/DDBJ whole genome shotgun (WGS) entry which is preliminary data.</text>
</comment>
<protein>
    <recommendedName>
        <fullName evidence="7">DUF1311 domain-containing protein</fullName>
    </recommendedName>
</protein>
<gene>
    <name evidence="5" type="ORF">CLOHIR_00995</name>
</gene>
<dbReference type="InterPro" id="IPR026870">
    <property type="entry name" value="Zinc_ribbon_dom"/>
</dbReference>
<dbReference type="Pfam" id="PF07007">
    <property type="entry name" value="LprI"/>
    <property type="match status" value="1"/>
</dbReference>
<keyword evidence="2" id="KW-0472">Membrane</keyword>
<name>B6FYP2_PEPHT</name>
<feature type="region of interest" description="Disordered" evidence="1">
    <location>
        <begin position="108"/>
        <end position="150"/>
    </location>
</feature>
<dbReference type="Proteomes" id="UP000003178">
    <property type="component" value="Unassembled WGS sequence"/>
</dbReference>
<accession>B6FYP2</accession>
<reference evidence="5 6" key="1">
    <citation type="submission" date="2008-09" db="EMBL/GenBank/DDBJ databases">
        <authorList>
            <person name="Fulton L."/>
            <person name="Clifton S."/>
            <person name="Fulton B."/>
            <person name="Xu J."/>
            <person name="Minx P."/>
            <person name="Pepin K.H."/>
            <person name="Johnson M."/>
            <person name="Thiruvilangam P."/>
            <person name="Bhonagiri V."/>
            <person name="Nash W.E."/>
            <person name="Mardis E.R."/>
            <person name="Wilson R.K."/>
        </authorList>
    </citation>
    <scope>NUCLEOTIDE SEQUENCE [LARGE SCALE GENOMIC DNA]</scope>
    <source>
        <strain evidence="5 6">DSM 13275</strain>
    </source>
</reference>
<feature type="domain" description="Lysozyme inhibitor LprI-like N-terminal" evidence="3">
    <location>
        <begin position="181"/>
        <end position="267"/>
    </location>
</feature>
<evidence type="ECO:0000259" key="3">
    <source>
        <dbReference type="Pfam" id="PF07007"/>
    </source>
</evidence>
<keyword evidence="2" id="KW-1133">Transmembrane helix</keyword>
<dbReference type="InterPro" id="IPR009739">
    <property type="entry name" value="LprI-like_N"/>
</dbReference>
<dbReference type="HOGENOM" id="CLU_1018220_0_0_9"/>
<dbReference type="eggNOG" id="COG3755">
    <property type="taxonomic scope" value="Bacteria"/>
</dbReference>
<feature type="compositionally biased region" description="Acidic residues" evidence="1">
    <location>
        <begin position="117"/>
        <end position="127"/>
    </location>
</feature>
<dbReference type="Pfam" id="PF13240">
    <property type="entry name" value="Zn_Ribbon_1"/>
    <property type="match status" value="1"/>
</dbReference>
<feature type="transmembrane region" description="Helical" evidence="2">
    <location>
        <begin position="62"/>
        <end position="87"/>
    </location>
</feature>